<feature type="active site" description="Phosphocysteine intermediate" evidence="2">
    <location>
        <position position="450"/>
    </location>
</feature>
<evidence type="ECO:0000259" key="5">
    <source>
        <dbReference type="PROSITE" id="PS51339"/>
    </source>
</evidence>
<feature type="compositionally biased region" description="Polar residues" evidence="4">
    <location>
        <begin position="27"/>
        <end position="40"/>
    </location>
</feature>
<feature type="domain" description="Myotubularin phosphatase" evidence="5">
    <location>
        <begin position="221"/>
        <end position="627"/>
    </location>
</feature>
<feature type="compositionally biased region" description="Polar residues" evidence="4">
    <location>
        <begin position="828"/>
        <end position="858"/>
    </location>
</feature>
<dbReference type="SUPFAM" id="SSF50729">
    <property type="entry name" value="PH domain-like"/>
    <property type="match status" value="1"/>
</dbReference>
<dbReference type="InterPro" id="IPR029021">
    <property type="entry name" value="Prot-tyrosine_phosphatase-like"/>
</dbReference>
<feature type="region of interest" description="Disordered" evidence="4">
    <location>
        <begin position="681"/>
        <end position="711"/>
    </location>
</feature>
<comment type="similarity">
    <text evidence="1">Belongs to the protein-tyrosine phosphatase family. Non-receptor class myotubularin subfamily.</text>
</comment>
<feature type="compositionally biased region" description="Basic and acidic residues" evidence="4">
    <location>
        <begin position="42"/>
        <end position="51"/>
    </location>
</feature>
<name>A0AAD1Y1X7_EUPCR</name>
<evidence type="ECO:0000313" key="7">
    <source>
        <dbReference type="Proteomes" id="UP001295684"/>
    </source>
</evidence>
<keyword evidence="7" id="KW-1185">Reference proteome</keyword>
<dbReference type="PANTHER" id="PTHR10807:SF128">
    <property type="entry name" value="PHOSPHATIDYLINOSITOL-3,5-BISPHOSPHATE 3-PHOSPHATASE"/>
    <property type="match status" value="1"/>
</dbReference>
<accession>A0AAD1Y1X7</accession>
<evidence type="ECO:0000313" key="6">
    <source>
        <dbReference type="EMBL" id="CAI2381632.1"/>
    </source>
</evidence>
<dbReference type="PANTHER" id="PTHR10807">
    <property type="entry name" value="MYOTUBULARIN-RELATED"/>
    <property type="match status" value="1"/>
</dbReference>
<dbReference type="EMBL" id="CAMPGE010023726">
    <property type="protein sequence ID" value="CAI2381632.1"/>
    <property type="molecule type" value="Genomic_DNA"/>
</dbReference>
<dbReference type="CDD" id="cd14507">
    <property type="entry name" value="PTP-MTM-like"/>
    <property type="match status" value="1"/>
</dbReference>
<dbReference type="InterPro" id="IPR011993">
    <property type="entry name" value="PH-like_dom_sf"/>
</dbReference>
<evidence type="ECO:0000256" key="2">
    <source>
        <dbReference type="PIRSR" id="PIRSR630564-1"/>
    </source>
</evidence>
<dbReference type="Proteomes" id="UP001295684">
    <property type="component" value="Unassembled WGS sequence"/>
</dbReference>
<dbReference type="InterPro" id="IPR010569">
    <property type="entry name" value="Myotubularin-like_Pase_dom"/>
</dbReference>
<feature type="compositionally biased region" description="Low complexity" evidence="4">
    <location>
        <begin position="767"/>
        <end position="782"/>
    </location>
</feature>
<proteinExistence type="inferred from homology"/>
<organism evidence="6 7">
    <name type="scientific">Euplotes crassus</name>
    <dbReference type="NCBI Taxonomy" id="5936"/>
    <lineage>
        <taxon>Eukaryota</taxon>
        <taxon>Sar</taxon>
        <taxon>Alveolata</taxon>
        <taxon>Ciliophora</taxon>
        <taxon>Intramacronucleata</taxon>
        <taxon>Spirotrichea</taxon>
        <taxon>Hypotrichia</taxon>
        <taxon>Euplotida</taxon>
        <taxon>Euplotidae</taxon>
        <taxon>Moneuplotes</taxon>
    </lineage>
</organism>
<dbReference type="GO" id="GO:0005737">
    <property type="term" value="C:cytoplasm"/>
    <property type="evidence" value="ECO:0007669"/>
    <property type="project" value="TreeGrafter"/>
</dbReference>
<dbReference type="SUPFAM" id="SSF52799">
    <property type="entry name" value="(Phosphotyrosine protein) phosphatases II"/>
    <property type="match status" value="1"/>
</dbReference>
<feature type="region of interest" description="Disordered" evidence="4">
    <location>
        <begin position="1"/>
        <end position="51"/>
    </location>
</feature>
<gene>
    <name evidence="6" type="ORF">ECRASSUSDP1_LOCUS23090</name>
</gene>
<dbReference type="PROSITE" id="PS00383">
    <property type="entry name" value="TYR_PHOSPHATASE_1"/>
    <property type="match status" value="1"/>
</dbReference>
<dbReference type="PROSITE" id="PS51339">
    <property type="entry name" value="PPASE_MYOTUBULARIN"/>
    <property type="match status" value="1"/>
</dbReference>
<reference evidence="6" key="1">
    <citation type="submission" date="2023-07" db="EMBL/GenBank/DDBJ databases">
        <authorList>
            <consortium name="AG Swart"/>
            <person name="Singh M."/>
            <person name="Singh A."/>
            <person name="Seah K."/>
            <person name="Emmerich C."/>
        </authorList>
    </citation>
    <scope>NUCLEOTIDE SEQUENCE</scope>
    <source>
        <strain evidence="6">DP1</strain>
    </source>
</reference>
<dbReference type="InterPro" id="IPR030564">
    <property type="entry name" value="Myotubularin"/>
</dbReference>
<sequence length="858" mass="99715">MDSSPASLADGLSKSTKEDHKIEGKLSRSTFEKQNSSSMIKTESKKSKEFEKDQIQGLHEDEIEYGEDELRNEHDFYLLNTEENRLIEGRFIMTRYKIVFVPYSKELQRSEFFKKNNTVELNLIEKVTKYFNKKVPDQYYLDIYTKDFRQMRIIPRSYPNMDEIYNNLIMVAFPSKFSSSIFAFKHKVAKQKISSHDKSIIEKLMQVVPEFRTYSKLPSDGWNVYKFSMEYKRMGVIFYLCNGKDQENSELYPFKAIRCWNKTKKGQQLCKTYPEYIIVPNSISNSELEGTAKFRTKGRLPGLSYYYKKNGTSLWRSSQNKGGITSRSTSDENMLFKIGNTNPSTNKVVIFDARSKINAMANKLNKGGYENCDKHYTNCKLYFCDIDNIHGVRKSYEKMFKACSNPTTKGNFYEAMEKSGWINLIQKLIMAARDIATVMDNHEKNVLIHCSDGWDRTAQLSTLAQIILDPFYRTLKGFQILIEKDWVSFGHMFELRLGHFKVEKQDTSQRSPIFIQWLDAVHQLLHQFPTAFQFNIKLLTFLAHEVYTCKFGTFLFDCEAERAEMMVRKKTVSIWTYVNRNLMEFLNPFYKKDEEVYSLGLGGLQSSPNMIFPMSDYTSIRIFKEHFFKYNSEHHMQQQAAFGSPMEKLDRAMMKEMDLHVENSELKKLIKSMCEEMSKMQQEKQAVLASQKEDSKQQETPYEEGKIEDLESVPDLTKDKIKRKQSVEIVYENKKHHTETKFVVNLSEKDEEDKRAIYEEEEEDDLSSPLSKSLTKSSPTKSVNIEKMKSISESPTKVSELTLVPKEVEEDLSNSDVEEDEEPEDGQIESSSLGPSAQSLQSLTETQTDVQNNSGNTS</sequence>
<protein>
    <recommendedName>
        <fullName evidence="5">Myotubularin phosphatase domain-containing protein</fullName>
    </recommendedName>
</protein>
<evidence type="ECO:0000256" key="3">
    <source>
        <dbReference type="PIRSR" id="PIRSR630564-2"/>
    </source>
</evidence>
<evidence type="ECO:0000256" key="4">
    <source>
        <dbReference type="SAM" id="MobiDB-lite"/>
    </source>
</evidence>
<dbReference type="Gene3D" id="2.30.29.30">
    <property type="entry name" value="Pleckstrin-homology domain (PH domain)/Phosphotyrosine-binding domain (PTB)"/>
    <property type="match status" value="1"/>
</dbReference>
<evidence type="ECO:0000256" key="1">
    <source>
        <dbReference type="ARBA" id="ARBA00007471"/>
    </source>
</evidence>
<comment type="caution">
    <text evidence="6">The sequence shown here is derived from an EMBL/GenBank/DDBJ whole genome shotgun (WGS) entry which is preliminary data.</text>
</comment>
<feature type="compositionally biased region" description="Acidic residues" evidence="4">
    <location>
        <begin position="808"/>
        <end position="827"/>
    </location>
</feature>
<dbReference type="AlphaFoldDB" id="A0AAD1Y1X7"/>
<dbReference type="InterPro" id="IPR016130">
    <property type="entry name" value="Tyr_Pase_AS"/>
</dbReference>
<dbReference type="Pfam" id="PF06602">
    <property type="entry name" value="Myotub-related"/>
    <property type="match status" value="1"/>
</dbReference>
<feature type="compositionally biased region" description="Basic and acidic residues" evidence="4">
    <location>
        <begin position="691"/>
        <end position="709"/>
    </location>
</feature>
<feature type="binding site" evidence="3">
    <location>
        <begin position="450"/>
        <end position="456"/>
    </location>
    <ligand>
        <name>substrate</name>
    </ligand>
</feature>
<feature type="binding site" evidence="3">
    <location>
        <begin position="388"/>
        <end position="389"/>
    </location>
    <ligand>
        <name>substrate</name>
    </ligand>
</feature>
<feature type="region of interest" description="Disordered" evidence="4">
    <location>
        <begin position="757"/>
        <end position="858"/>
    </location>
</feature>
<feature type="compositionally biased region" description="Basic and acidic residues" evidence="4">
    <location>
        <begin position="15"/>
        <end position="26"/>
    </location>
</feature>